<sequence>SLWFKYCSDPKSYNYNVISITDVDKTKSIQEIIFATNNLIARHTLLR</sequence>
<organism evidence="1 2">
    <name type="scientific">Gigaspora margarita</name>
    <dbReference type="NCBI Taxonomy" id="4874"/>
    <lineage>
        <taxon>Eukaryota</taxon>
        <taxon>Fungi</taxon>
        <taxon>Fungi incertae sedis</taxon>
        <taxon>Mucoromycota</taxon>
        <taxon>Glomeromycotina</taxon>
        <taxon>Glomeromycetes</taxon>
        <taxon>Diversisporales</taxon>
        <taxon>Gigasporaceae</taxon>
        <taxon>Gigaspora</taxon>
    </lineage>
</organism>
<dbReference type="Proteomes" id="UP000789901">
    <property type="component" value="Unassembled WGS sequence"/>
</dbReference>
<evidence type="ECO:0000313" key="1">
    <source>
        <dbReference type="EMBL" id="CAG8855469.1"/>
    </source>
</evidence>
<feature type="non-terminal residue" evidence="1">
    <location>
        <position position="1"/>
    </location>
</feature>
<gene>
    <name evidence="1" type="ORF">GMARGA_LOCUS44290</name>
</gene>
<evidence type="ECO:0000313" key="2">
    <source>
        <dbReference type="Proteomes" id="UP000789901"/>
    </source>
</evidence>
<proteinExistence type="predicted"/>
<feature type="non-terminal residue" evidence="1">
    <location>
        <position position="47"/>
    </location>
</feature>
<dbReference type="EMBL" id="CAJVQB010149642">
    <property type="protein sequence ID" value="CAG8855469.1"/>
    <property type="molecule type" value="Genomic_DNA"/>
</dbReference>
<reference evidence="1 2" key="1">
    <citation type="submission" date="2021-06" db="EMBL/GenBank/DDBJ databases">
        <authorList>
            <person name="Kallberg Y."/>
            <person name="Tangrot J."/>
            <person name="Rosling A."/>
        </authorList>
    </citation>
    <scope>NUCLEOTIDE SEQUENCE [LARGE SCALE GENOMIC DNA]</scope>
    <source>
        <strain evidence="1 2">120-4 pot B 10/14</strain>
    </source>
</reference>
<keyword evidence="2" id="KW-1185">Reference proteome</keyword>
<protein>
    <submittedName>
        <fullName evidence="1">40803_t:CDS:1</fullName>
    </submittedName>
</protein>
<comment type="caution">
    <text evidence="1">The sequence shown here is derived from an EMBL/GenBank/DDBJ whole genome shotgun (WGS) entry which is preliminary data.</text>
</comment>
<accession>A0ABN7XJP5</accession>
<name>A0ABN7XJP5_GIGMA</name>